<name>A0AAV6YH59_ENGPU</name>
<dbReference type="Proteomes" id="UP000824782">
    <property type="component" value="Unassembled WGS sequence"/>
</dbReference>
<dbReference type="EMBL" id="WNYA01042335">
    <property type="protein sequence ID" value="KAG8536502.1"/>
    <property type="molecule type" value="Genomic_DNA"/>
</dbReference>
<gene>
    <name evidence="1" type="ORF">GDO81_026220</name>
</gene>
<organism evidence="1 2">
    <name type="scientific">Engystomops pustulosus</name>
    <name type="common">Tungara frog</name>
    <name type="synonym">Physalaemus pustulosus</name>
    <dbReference type="NCBI Taxonomy" id="76066"/>
    <lineage>
        <taxon>Eukaryota</taxon>
        <taxon>Metazoa</taxon>
        <taxon>Chordata</taxon>
        <taxon>Craniata</taxon>
        <taxon>Vertebrata</taxon>
        <taxon>Euteleostomi</taxon>
        <taxon>Amphibia</taxon>
        <taxon>Batrachia</taxon>
        <taxon>Anura</taxon>
        <taxon>Neobatrachia</taxon>
        <taxon>Hyloidea</taxon>
        <taxon>Leptodactylidae</taxon>
        <taxon>Leiuperinae</taxon>
        <taxon>Engystomops</taxon>
    </lineage>
</organism>
<accession>A0AAV6YH59</accession>
<evidence type="ECO:0000313" key="1">
    <source>
        <dbReference type="EMBL" id="KAG8536502.1"/>
    </source>
</evidence>
<sequence length="109" mass="11700">MHPLASRHAPSISQQASPHCGLYSPVFSVAANAFSPFAHGAVLTSLCVPESDKDPVQAHAIRATQPISCALRCTRGGSQYWSTVTDILSLVLKCQIPIDPRTCLLNLYP</sequence>
<reference evidence="1" key="1">
    <citation type="thesis" date="2020" institute="ProQuest LLC" country="789 East Eisenhower Parkway, Ann Arbor, MI, USA">
        <title>Comparative Genomics and Chromosome Evolution.</title>
        <authorList>
            <person name="Mudd A.B."/>
        </authorList>
    </citation>
    <scope>NUCLEOTIDE SEQUENCE</scope>
    <source>
        <strain evidence="1">237g6f4</strain>
        <tissue evidence="1">Blood</tissue>
    </source>
</reference>
<comment type="caution">
    <text evidence="1">The sequence shown here is derived from an EMBL/GenBank/DDBJ whole genome shotgun (WGS) entry which is preliminary data.</text>
</comment>
<dbReference type="AlphaFoldDB" id="A0AAV6YH59"/>
<protein>
    <submittedName>
        <fullName evidence="1">Uncharacterized protein</fullName>
    </submittedName>
</protein>
<keyword evidence="2" id="KW-1185">Reference proteome</keyword>
<proteinExistence type="predicted"/>
<evidence type="ECO:0000313" key="2">
    <source>
        <dbReference type="Proteomes" id="UP000824782"/>
    </source>
</evidence>